<evidence type="ECO:0000313" key="7">
    <source>
        <dbReference type="Proteomes" id="UP000029046"/>
    </source>
</evidence>
<dbReference type="OrthoDB" id="5296019at2"/>
<sequence>MSSFRHSRTLRRHARRIGAVLAAALSAVAFTACTPASRSADGGTLDVAASVSQWGTMAQALGGEHVVVTSAIANAAADPHDYEPTTADIAGISSADIAVVNGAGYDTWASTAAGTAGIDTIDVGALAGVEEGGNPHLWFSAQARTAAADAITDAYVAADPEHVDDYRRLNAQWQERERQLDDDIAAIRESSASSPYAATESVAAYLFEDLGMEDVTPQGYLQAVSNESEPGPADLKAFSDLLAEGAARLLVVNSQHGDAAGGQLSDAARAADVPVLEVGEQLPDGCDDVVAWMGTLVDRIRDLLD</sequence>
<dbReference type="SUPFAM" id="SSF53807">
    <property type="entry name" value="Helical backbone' metal receptor"/>
    <property type="match status" value="1"/>
</dbReference>
<dbReference type="InterPro" id="IPR050492">
    <property type="entry name" value="Bact_metal-bind_prot9"/>
</dbReference>
<comment type="subcellular location">
    <subcellularLocation>
        <location evidence="1">Cell envelope</location>
    </subcellularLocation>
</comment>
<dbReference type="PANTHER" id="PTHR42953:SF1">
    <property type="entry name" value="METAL-BINDING PROTEIN HI_0362-RELATED"/>
    <property type="match status" value="1"/>
</dbReference>
<dbReference type="Pfam" id="PF01297">
    <property type="entry name" value="ZnuA"/>
    <property type="match status" value="1"/>
</dbReference>
<keyword evidence="7" id="KW-1185">Reference proteome</keyword>
<feature type="chain" id="PRO_5038836808" evidence="5">
    <location>
        <begin position="32"/>
        <end position="305"/>
    </location>
</feature>
<proteinExistence type="predicted"/>
<dbReference type="PANTHER" id="PTHR42953">
    <property type="entry name" value="HIGH-AFFINITY ZINC UPTAKE SYSTEM PROTEIN ZNUA-RELATED"/>
    <property type="match status" value="1"/>
</dbReference>
<dbReference type="GO" id="GO:0030001">
    <property type="term" value="P:metal ion transport"/>
    <property type="evidence" value="ECO:0007669"/>
    <property type="project" value="InterPro"/>
</dbReference>
<dbReference type="AlphaFoldDB" id="A0A087AQ07"/>
<evidence type="ECO:0000256" key="3">
    <source>
        <dbReference type="ARBA" id="ARBA00022723"/>
    </source>
</evidence>
<evidence type="ECO:0000256" key="5">
    <source>
        <dbReference type="SAM" id="SignalP"/>
    </source>
</evidence>
<evidence type="ECO:0000256" key="1">
    <source>
        <dbReference type="ARBA" id="ARBA00004196"/>
    </source>
</evidence>
<dbReference type="GO" id="GO:0046872">
    <property type="term" value="F:metal ion binding"/>
    <property type="evidence" value="ECO:0007669"/>
    <property type="project" value="UniProtKB-KW"/>
</dbReference>
<dbReference type="Proteomes" id="UP000029046">
    <property type="component" value="Unassembled WGS sequence"/>
</dbReference>
<dbReference type="PROSITE" id="PS51257">
    <property type="entry name" value="PROKAR_LIPOPROTEIN"/>
    <property type="match status" value="1"/>
</dbReference>
<name>A0A087AQ07_9BIFI</name>
<keyword evidence="2" id="KW-0813">Transport</keyword>
<dbReference type="InterPro" id="IPR006127">
    <property type="entry name" value="ZnuA-like"/>
</dbReference>
<comment type="caution">
    <text evidence="6">The sequence shown here is derived from an EMBL/GenBank/DDBJ whole genome shotgun (WGS) entry which is preliminary data.</text>
</comment>
<dbReference type="Gene3D" id="3.40.50.1980">
    <property type="entry name" value="Nitrogenase molybdenum iron protein domain"/>
    <property type="match status" value="2"/>
</dbReference>
<evidence type="ECO:0000313" key="6">
    <source>
        <dbReference type="EMBL" id="KFI60857.1"/>
    </source>
</evidence>
<dbReference type="GO" id="GO:0030313">
    <property type="term" value="C:cell envelope"/>
    <property type="evidence" value="ECO:0007669"/>
    <property type="project" value="UniProtKB-SubCell"/>
</dbReference>
<protein>
    <submittedName>
        <fullName evidence="6">ABC superfamily ATP binding cassette transporter, binding protein</fullName>
    </submittedName>
</protein>
<organism evidence="6 7">
    <name type="scientific">Bifidobacterium pullorum subsp. gallinarum</name>
    <dbReference type="NCBI Taxonomy" id="78344"/>
    <lineage>
        <taxon>Bacteria</taxon>
        <taxon>Bacillati</taxon>
        <taxon>Actinomycetota</taxon>
        <taxon>Actinomycetes</taxon>
        <taxon>Bifidobacteriales</taxon>
        <taxon>Bifidobacteriaceae</taxon>
        <taxon>Bifidobacterium</taxon>
    </lineage>
</organism>
<evidence type="ECO:0000256" key="2">
    <source>
        <dbReference type="ARBA" id="ARBA00022448"/>
    </source>
</evidence>
<dbReference type="EMBL" id="JGYX01000003">
    <property type="protein sequence ID" value="KFI60857.1"/>
    <property type="molecule type" value="Genomic_DNA"/>
</dbReference>
<keyword evidence="4 5" id="KW-0732">Signal</keyword>
<gene>
    <name evidence="6" type="ORF">BIGA_1333</name>
</gene>
<keyword evidence="3" id="KW-0479">Metal-binding</keyword>
<evidence type="ECO:0000256" key="4">
    <source>
        <dbReference type="ARBA" id="ARBA00022729"/>
    </source>
</evidence>
<accession>A0A087AQ07</accession>
<dbReference type="RefSeq" id="WP_033506423.1">
    <property type="nucleotide sequence ID" value="NZ_JGYX01000003.1"/>
</dbReference>
<feature type="signal peptide" evidence="5">
    <location>
        <begin position="1"/>
        <end position="31"/>
    </location>
</feature>
<reference evidence="6 7" key="1">
    <citation type="submission" date="2014-03" db="EMBL/GenBank/DDBJ databases">
        <title>Genomics of Bifidobacteria.</title>
        <authorList>
            <person name="Ventura M."/>
            <person name="Milani C."/>
            <person name="Lugli G.A."/>
        </authorList>
    </citation>
    <scope>NUCLEOTIDE SEQUENCE [LARGE SCALE GENOMIC DNA]</scope>
    <source>
        <strain evidence="6 7">LMG 11586</strain>
    </source>
</reference>
<dbReference type="eggNOG" id="COG0803">
    <property type="taxonomic scope" value="Bacteria"/>
</dbReference>